<dbReference type="InterPro" id="IPR050767">
    <property type="entry name" value="Sel1_AlgK"/>
</dbReference>
<dbReference type="PROSITE" id="PS50245">
    <property type="entry name" value="CAP_GLY_2"/>
    <property type="match status" value="1"/>
</dbReference>
<dbReference type="Pfam" id="PF01302">
    <property type="entry name" value="CAP_GLY"/>
    <property type="match status" value="1"/>
</dbReference>
<accession>A0A0B7NPD0</accession>
<feature type="compositionally biased region" description="Polar residues" evidence="2">
    <location>
        <begin position="130"/>
        <end position="147"/>
    </location>
</feature>
<protein>
    <recommendedName>
        <fullName evidence="7">CAP-Gly domain-containing protein</fullName>
    </recommendedName>
</protein>
<dbReference type="InterPro" id="IPR000938">
    <property type="entry name" value="CAP-Gly_domain"/>
</dbReference>
<dbReference type="SUPFAM" id="SSF81901">
    <property type="entry name" value="HCP-like"/>
    <property type="match status" value="1"/>
</dbReference>
<dbReference type="PANTHER" id="PTHR11102:SF160">
    <property type="entry name" value="ERAD-ASSOCIATED E3 UBIQUITIN-PROTEIN LIGASE COMPONENT HRD3"/>
    <property type="match status" value="1"/>
</dbReference>
<dbReference type="Pfam" id="PF00651">
    <property type="entry name" value="BTB"/>
    <property type="match status" value="1"/>
</dbReference>
<feature type="domain" description="BTB" evidence="3">
    <location>
        <begin position="518"/>
        <end position="588"/>
    </location>
</feature>
<organism evidence="5 6">
    <name type="scientific">Parasitella parasitica</name>
    <dbReference type="NCBI Taxonomy" id="35722"/>
    <lineage>
        <taxon>Eukaryota</taxon>
        <taxon>Fungi</taxon>
        <taxon>Fungi incertae sedis</taxon>
        <taxon>Mucoromycota</taxon>
        <taxon>Mucoromycotina</taxon>
        <taxon>Mucoromycetes</taxon>
        <taxon>Mucorales</taxon>
        <taxon>Mucorineae</taxon>
        <taxon>Mucoraceae</taxon>
        <taxon>Parasitella</taxon>
    </lineage>
</organism>
<dbReference type="Gene3D" id="1.25.40.10">
    <property type="entry name" value="Tetratricopeptide repeat domain"/>
    <property type="match status" value="2"/>
</dbReference>
<gene>
    <name evidence="5" type="primary">PARPA_11681.1 scaffold 44482</name>
</gene>
<evidence type="ECO:0000259" key="3">
    <source>
        <dbReference type="PROSITE" id="PS50097"/>
    </source>
</evidence>
<dbReference type="InterPro" id="IPR007052">
    <property type="entry name" value="CS_dom"/>
</dbReference>
<evidence type="ECO:0008006" key="7">
    <source>
        <dbReference type="Google" id="ProtNLM"/>
    </source>
</evidence>
<evidence type="ECO:0000313" key="6">
    <source>
        <dbReference type="Proteomes" id="UP000054107"/>
    </source>
</evidence>
<feature type="region of interest" description="Disordered" evidence="2">
    <location>
        <begin position="458"/>
        <end position="520"/>
    </location>
</feature>
<reference evidence="5 6" key="1">
    <citation type="submission" date="2014-09" db="EMBL/GenBank/DDBJ databases">
        <authorList>
            <person name="Ellenberger Sabrina"/>
        </authorList>
    </citation>
    <scope>NUCLEOTIDE SEQUENCE [LARGE SCALE GENOMIC DNA]</scope>
    <source>
        <strain evidence="5 6">CBS 412.66</strain>
    </source>
</reference>
<proteinExistence type="inferred from homology"/>
<dbReference type="SMART" id="SM01052">
    <property type="entry name" value="CAP_GLY"/>
    <property type="match status" value="1"/>
</dbReference>
<dbReference type="SUPFAM" id="SSF54695">
    <property type="entry name" value="POZ domain"/>
    <property type="match status" value="1"/>
</dbReference>
<dbReference type="OrthoDB" id="2130750at2759"/>
<keyword evidence="6" id="KW-1185">Reference proteome</keyword>
<dbReference type="Pfam" id="PF04969">
    <property type="entry name" value="CS"/>
    <property type="match status" value="1"/>
</dbReference>
<dbReference type="STRING" id="35722.A0A0B7NPD0"/>
<feature type="domain" description="CAP-Gly" evidence="4">
    <location>
        <begin position="939"/>
        <end position="981"/>
    </location>
</feature>
<dbReference type="SMART" id="SM00225">
    <property type="entry name" value="BTB"/>
    <property type="match status" value="1"/>
</dbReference>
<dbReference type="InterPro" id="IPR000210">
    <property type="entry name" value="BTB/POZ_dom"/>
</dbReference>
<dbReference type="SUPFAM" id="SSF74924">
    <property type="entry name" value="Cap-Gly domain"/>
    <property type="match status" value="1"/>
</dbReference>
<evidence type="ECO:0000256" key="1">
    <source>
        <dbReference type="ARBA" id="ARBA00038101"/>
    </source>
</evidence>
<feature type="region of interest" description="Disordered" evidence="2">
    <location>
        <begin position="130"/>
        <end position="155"/>
    </location>
</feature>
<dbReference type="CDD" id="cd06467">
    <property type="entry name" value="p23_NUDC_like"/>
    <property type="match status" value="1"/>
</dbReference>
<sequence length="988" mass="110044">MADNDEQLQTNTYVWSQSKDQVTISFLVPETAKANDMDITIERQYLKAGLKGEEPAKLFQPINHYESLWQLEKNSMSPFSSLTASPSLSIASSYAFMSSPNHSPNSSMILPSAADTGMSEMSDLLAQTTTSPTMSEDSMSQPTSPTLLHTPPAIATPPHMKKPKYRILTIHLEKEDSISEWVVPVAGPHQKTNKMDVTSSYLLGQWLEVRMGDLVKALEYFVSAAERGHTLSMIKAAALYETNKDITLAKTVPDKDSKKAFEWYKRAADCEDQQSGTELSNGPDPLACYIVGTSYGSGLPEADVEKDYQSALYYYNRCMTITAPRIDIDFSLLDLEHVPKSKLRNHAPHTRDERYFCSSAFQTGLIYLYGSQPEGEQTHSTTSVQVDADLALRYWKEAAMLGHAQACFNIGILYANGMGIGQDVWLAGKWFGRALKLDTTGNLAVPEGVRIIDWDSTKEQVQTTSTNDKKKKRKRRLKRTGKTSQSGSDVVGAVVANPDSGTTPSDNSLNSSNSSSGSSCSLNVPKKNHWACHKDVLKSTSHYFDAVFNSQFQEAEASIVFLPRGIFTSTVLDDVLYYMYTKSIKESGDRNRERLEQLEAVYLAADYLGIEGLCSTVKDHIVKLAHGLVCYCNSCTDLVPKLLSFAGSNQQNDPNLNQITQAILKLLDQDPEKTLPSYWSSESMAALFAETSSLHSYLESRLCNHVNRNNAIETLHGCFLAKDRISDKNGDLKATLQKIENMGSKLLADHFDFYCTKYPKLLSCVDGITYSFEFLNYLMACILQEMNDYNACSLYKGIVRSLMCRDIVQRTPPVKEILQSAKSKTIRYIAKHLKEIKQLDTIDKHVIEQLAQDLVVPVNTLLVQNQKPDNCTTSTAKSAPPQPTNATNKRNRGASWNMKFRSRLYTIVFGQAALHFKVGQRVQLLNKPVVTLGTILYVGNVDNKDGRFLGVELDRTVGSSDGSIDGKRYFRTLPNRGIFVKQSEVTLV</sequence>
<dbReference type="InterPro" id="IPR006597">
    <property type="entry name" value="Sel1-like"/>
</dbReference>
<dbReference type="Gene3D" id="2.30.30.190">
    <property type="entry name" value="CAP Gly-rich-like domain"/>
    <property type="match status" value="1"/>
</dbReference>
<feature type="compositionally biased region" description="Basic residues" evidence="2">
    <location>
        <begin position="469"/>
        <end position="481"/>
    </location>
</feature>
<dbReference type="Pfam" id="PF08238">
    <property type="entry name" value="Sel1"/>
    <property type="match status" value="5"/>
</dbReference>
<feature type="region of interest" description="Disordered" evidence="2">
    <location>
        <begin position="869"/>
        <end position="893"/>
    </location>
</feature>
<name>A0A0B7NPD0_9FUNG</name>
<dbReference type="SUPFAM" id="SSF49764">
    <property type="entry name" value="HSP20-like chaperones"/>
    <property type="match status" value="1"/>
</dbReference>
<dbReference type="CDD" id="cd18186">
    <property type="entry name" value="BTB_POZ_ZBTB_KLHL-like"/>
    <property type="match status" value="1"/>
</dbReference>
<dbReference type="Gene3D" id="2.60.40.790">
    <property type="match status" value="1"/>
</dbReference>
<evidence type="ECO:0000313" key="5">
    <source>
        <dbReference type="EMBL" id="CEP17385.1"/>
    </source>
</evidence>
<comment type="similarity">
    <text evidence="1">Belongs to the sel-1 family.</text>
</comment>
<dbReference type="SMART" id="SM00671">
    <property type="entry name" value="SEL1"/>
    <property type="match status" value="5"/>
</dbReference>
<dbReference type="PANTHER" id="PTHR11102">
    <property type="entry name" value="SEL-1-LIKE PROTEIN"/>
    <property type="match status" value="1"/>
</dbReference>
<dbReference type="InterPro" id="IPR008978">
    <property type="entry name" value="HSP20-like_chaperone"/>
</dbReference>
<dbReference type="InterPro" id="IPR036859">
    <property type="entry name" value="CAP-Gly_dom_sf"/>
</dbReference>
<dbReference type="Proteomes" id="UP000054107">
    <property type="component" value="Unassembled WGS sequence"/>
</dbReference>
<dbReference type="AlphaFoldDB" id="A0A0B7NPD0"/>
<dbReference type="PROSITE" id="PS50097">
    <property type="entry name" value="BTB"/>
    <property type="match status" value="1"/>
</dbReference>
<dbReference type="EMBL" id="LN733663">
    <property type="protein sequence ID" value="CEP17385.1"/>
    <property type="molecule type" value="Genomic_DNA"/>
</dbReference>
<dbReference type="InterPro" id="IPR011333">
    <property type="entry name" value="SKP1/BTB/POZ_sf"/>
</dbReference>
<evidence type="ECO:0000259" key="4">
    <source>
        <dbReference type="PROSITE" id="PS50245"/>
    </source>
</evidence>
<evidence type="ECO:0000256" key="2">
    <source>
        <dbReference type="SAM" id="MobiDB-lite"/>
    </source>
</evidence>
<dbReference type="InterPro" id="IPR011990">
    <property type="entry name" value="TPR-like_helical_dom_sf"/>
</dbReference>
<dbReference type="Gene3D" id="3.30.710.10">
    <property type="entry name" value="Potassium Channel Kv1.1, Chain A"/>
    <property type="match status" value="1"/>
</dbReference>
<feature type="compositionally biased region" description="Low complexity" evidence="2">
    <location>
        <begin position="505"/>
        <end position="520"/>
    </location>
</feature>